<keyword evidence="5 30" id="KW-0696">RNA-directed RNA polymerase</keyword>
<evidence type="ECO:0000259" key="28">
    <source>
        <dbReference type="PROSITE" id="PS50526"/>
    </source>
</evidence>
<sequence length="2096" mass="240034">MTDFLELSSIQDSETGGEIRHESDQLPDFHLRSPLHPLRGLADQSSNGTKRFKTSKSILRSIRSILTEGSPSLLKDILDNPPEESLRSAGECLSDMGVRIRKDSTLNFPMPVHLMCSALDSLSDNFPIEYWNRMRFSEKILLTMNAISSRRPPPGYFVLLKENCFKTAAGGYYIYITPAMIGAELITPSHEERPYIICFDADWLRMVSDLHTERFLIYIGCTFGRTMNPLHYPPWETIYDIINWGDNVLKEYGNQGFKLLKAYEALCIGYLQSTCESTVVNSSQFLENTISDLLMENISFQDHIDSLIRTLGKTTSPHHITQLYGLHRIWGHPVVDNEKGMEKVKLIGRKDIARSDVVAKEAGRSFMIMFCREYRKKNGVYPQIVPGQTQLHHLIAMNSADALDSRLCDLSEWDEIQFMPCFEIPETFNLSMVVADKAISLTRSELIKNIRLKKTVMNQKKRRGVLRWIDDQAVKPREFLQQINDGDFPEDHKIIGLTPKERELNPTPRMFALMSHLMRIYVVVTEQLLSDHILQFFPQITMTDSLLDLTKKLYTTVRPQASEKQGRKKRANWASKTICISLDFEKWNGHMRHDSTFYVFRSLGELFGMPHLYNRTYEIFEESYIYLADGSYVPKIEGGQLQTDDPRAFTGHRGGMEGLRQKGWTIFTVCCLNMVCSKYNCTYKIMGMGDNQVLQITLYTYKIDHRGNPTEEGNEEMKNVLDELFADLVYTFRQLGLPLKPLETWMSEDLYLYGKYPLLRGVPLSMDLKKIMRMFHNSNDDIMTMENGMGTVYGNAASATQLSCCSVVAYLIGMFMASYCASSFLEYHPLLGHGLMKEISGQCSWSLYMPGERAQSFEVGGKDFSTQCLRLLLQTVPRTLGGYNSLNIFEIIMRGFPDNLSRDLTYVYQIASSTDKDMLDTALMNWIHPIYMPTKNFKLLIEDVTSVNLLVPRSPASGIRQAVEKYISKGRTIKNMEFRDLMHSKIKNQADRLAEKLCSGSDLHIRLLHDIYSSTIIGYVDGIISKVTKASTIQRLAVDADNRDIMQGVALDEINFFRYFVWRSSVRSDLSIDECPSMMAQKMRREGWGKILRGVSTPFPMAYLSPTSCDETSICGCTDGYISVHFPDKQETNSSWNLSLGSNAPYLGSITKEKVITGLGSKVYSSEPLVRRPLNLLRAINWFVPPQSVTAMVIRSLTHAVTDVKTGKFEGLAEGTAGAEVHRYRDMSLKHGALASSNYLYTTRMHISTDNFTRYSKGGDNYDVHFQACLCSLTEWCNTSLLSWFYHGDSVPKFKHFKQTCQRCVSRVDESFCDLDDPLTPHYIPSRKNNPYLFVPQDALVQVHKMKPWFELSLTYMRSEDYVNLTNSQKMRWATDLIADMVFMDIVTAKGEETAFSVCLTDVKAYERTVFLKLNPEKTFLAVLERLRTHAEILAGNTVPGFISSKKHQKNKIASILYECPASTFLGLGMFYSWEETFNRMADMTYMSMPNTFPMTIDSMCSAARTTLLCLLDRNVPSQKRGFYVIPHDLVNSLRIHKMVAYESVRDSFNCDECNKEISSTDHSQFGGALPILECAKGHNVLDRVKHKCRMSHVTMERLRKDIEYIHEERQLRKTEGTLVPMTKNEVKVLIDLSETRQSLIAYSSDMPYPQGLLSFSPVRGSVSESSLTKVISLPTSTSYKYLEILSKYTSNIVGRVMIVGDGLGQTSELVATYCNVSRITISTLADTGLAAPQTYPHAVQPTRRMKSVEMDTKTMLSKHNDILSDDYLRDWGDIFKIHDVLISDIEIMGEELWKERDEAMEKLVSNNDWKFFLIKDYLYTLKEFTRRSSFLIPKCGRGLRIITNNMRSMQAPEVWWVGGPTESCYKVRRCYEPRSLKNEWNNIIRSLMFDREYQDKSILDDLHNRIVDIYSLSQMYGSVLDWSSISGLGRTLPSNGNYTDLFYSLQHYKHPEKVIRENVDSKKKLHMSDYLKLREVLFSFFVAMLADVQQRKTALESSSRWVLDLEHNKTKTMWVPYLYFSDGRKNLPMIDVIDYVPYLCMYVIENQLLFRRFKTSVIFRHAGGKRDVVCFPISGVAHRSFSSKSNSGKNGKTKA</sequence>
<dbReference type="EC" id="2.7.7.48" evidence="3"/>
<evidence type="ECO:0000256" key="9">
    <source>
        <dbReference type="ARBA" id="ARBA00022691"/>
    </source>
</evidence>
<keyword evidence="11" id="KW-0547">Nucleotide-binding</keyword>
<evidence type="ECO:0000256" key="12">
    <source>
        <dbReference type="ARBA" id="ARBA00022801"/>
    </source>
</evidence>
<evidence type="ECO:0000256" key="23">
    <source>
        <dbReference type="ARBA" id="ARBA00031012"/>
    </source>
</evidence>
<keyword evidence="6" id="KW-0489">Methyltransferase</keyword>
<evidence type="ECO:0000256" key="2">
    <source>
        <dbReference type="ARBA" id="ARBA00004328"/>
    </source>
</evidence>
<dbReference type="EC" id="2.7.7.88" evidence="4"/>
<evidence type="ECO:0000256" key="24">
    <source>
        <dbReference type="ARBA" id="ARBA00047332"/>
    </source>
</evidence>
<dbReference type="GO" id="GO:0016787">
    <property type="term" value="F:hydrolase activity"/>
    <property type="evidence" value="ECO:0007669"/>
    <property type="project" value="UniProtKB-KW"/>
</dbReference>
<reference evidence="30" key="1">
    <citation type="submission" date="2023-08" db="EMBL/GenBank/DDBJ databases">
        <authorList>
            <person name="Kang J.-H."/>
            <person name="Jung C.R."/>
            <person name="Kil E.-J."/>
        </authorList>
    </citation>
    <scope>NUCLEOTIDE SEQUENCE</scope>
    <source>
        <strain evidence="30">CnV2JA</strain>
    </source>
</reference>
<keyword evidence="17" id="KW-1035">Host cytoplasm</keyword>
<dbReference type="InterPro" id="IPR014023">
    <property type="entry name" value="Mononeg_RNA_pol_cat"/>
</dbReference>
<dbReference type="GO" id="GO:0005524">
    <property type="term" value="F:ATP binding"/>
    <property type="evidence" value="ECO:0007669"/>
    <property type="project" value="UniProtKB-KW"/>
</dbReference>
<feature type="compositionally biased region" description="Basic and acidic residues" evidence="27">
    <location>
        <begin position="17"/>
        <end position="28"/>
    </location>
</feature>
<keyword evidence="10" id="KW-0548">Nucleotidyltransferase</keyword>
<dbReference type="GO" id="GO:0004482">
    <property type="term" value="F:mRNA 5'-cap (guanine-N7-)-methyltransferase activity"/>
    <property type="evidence" value="ECO:0007669"/>
    <property type="project" value="InterPro"/>
</dbReference>
<keyword evidence="9" id="KW-0949">S-adenosyl-L-methionine</keyword>
<evidence type="ECO:0000256" key="15">
    <source>
        <dbReference type="ARBA" id="ARBA00022953"/>
    </source>
</evidence>
<feature type="domain" description="RdRp catalytic" evidence="28">
    <location>
        <begin position="576"/>
        <end position="761"/>
    </location>
</feature>
<evidence type="ECO:0000256" key="14">
    <source>
        <dbReference type="ARBA" id="ARBA00022844"/>
    </source>
</evidence>
<evidence type="ECO:0000256" key="18">
    <source>
        <dbReference type="ARBA" id="ARBA00023268"/>
    </source>
</evidence>
<dbReference type="PROSITE" id="PS50526">
    <property type="entry name" value="RDRP_SSRNA_NEG_NONSEG"/>
    <property type="match status" value="1"/>
</dbReference>
<evidence type="ECO:0000256" key="25">
    <source>
        <dbReference type="ARBA" id="ARBA00047370"/>
    </source>
</evidence>
<comment type="catalytic activity">
    <reaction evidence="25">
        <text>a 5'-end (5'-triphosphoguanosine)-adenylyl-adenylyl-cytidylyl-adenosine in mRNA + 2 S-adenosyl-L-methionine = a 5'-end (N(7)-methyl 5'-triphosphoguanosine)-(2'-O-methyladenylyl)-adenylyl-cytidylyl-adenosine in mRNA + 2 S-adenosyl-L-homocysteine + H(+)</text>
        <dbReference type="Rhea" id="RHEA:65376"/>
        <dbReference type="Rhea" id="RHEA-COMP:16797"/>
        <dbReference type="Rhea" id="RHEA-COMP:16798"/>
        <dbReference type="ChEBI" id="CHEBI:15378"/>
        <dbReference type="ChEBI" id="CHEBI:57856"/>
        <dbReference type="ChEBI" id="CHEBI:59789"/>
        <dbReference type="ChEBI" id="CHEBI:156483"/>
        <dbReference type="ChEBI" id="CHEBI:156484"/>
        <dbReference type="EC" id="2.1.1.375"/>
    </reaction>
</comment>
<comment type="catalytic activity">
    <reaction evidence="26">
        <text>GTP + H2O = GDP + phosphate + H(+)</text>
        <dbReference type="Rhea" id="RHEA:19669"/>
        <dbReference type="ChEBI" id="CHEBI:15377"/>
        <dbReference type="ChEBI" id="CHEBI:15378"/>
        <dbReference type="ChEBI" id="CHEBI:37565"/>
        <dbReference type="ChEBI" id="CHEBI:43474"/>
        <dbReference type="ChEBI" id="CHEBI:58189"/>
    </reaction>
</comment>
<keyword evidence="12" id="KW-0378">Hydrolase</keyword>
<feature type="region of interest" description="Disordered" evidence="27">
    <location>
        <begin position="1"/>
        <end position="28"/>
    </location>
</feature>
<keyword evidence="7" id="KW-0507">mRNA processing</keyword>
<comment type="catalytic activity">
    <reaction evidence="19">
        <text>a 5'-end triphospho-adenylyl-adenylyl-cytidylyl-adenosine in mRNA + GDP + H(+) = a 5'-end (5'-triphosphoguanosine)-adenylyl-adenylyl-cytidylyl-adenosine in mRNA + diphosphate</text>
        <dbReference type="Rhea" id="RHEA:65436"/>
        <dbReference type="Rhea" id="RHEA-COMP:16797"/>
        <dbReference type="Rhea" id="RHEA-COMP:16799"/>
        <dbReference type="ChEBI" id="CHEBI:15378"/>
        <dbReference type="ChEBI" id="CHEBI:33019"/>
        <dbReference type="ChEBI" id="CHEBI:58189"/>
        <dbReference type="ChEBI" id="CHEBI:156484"/>
        <dbReference type="ChEBI" id="CHEBI:156503"/>
        <dbReference type="EC" id="2.7.7.88"/>
    </reaction>
</comment>
<dbReference type="InterPro" id="IPR026890">
    <property type="entry name" value="Mononeg_mRNAcap"/>
</dbReference>
<evidence type="ECO:0000256" key="3">
    <source>
        <dbReference type="ARBA" id="ARBA00012494"/>
    </source>
</evidence>
<dbReference type="GO" id="GO:0044423">
    <property type="term" value="C:virion component"/>
    <property type="evidence" value="ECO:0007669"/>
    <property type="project" value="UniProtKB-KW"/>
</dbReference>
<evidence type="ECO:0000259" key="29">
    <source>
        <dbReference type="PROSITE" id="PS51590"/>
    </source>
</evidence>
<dbReference type="GO" id="GO:0030430">
    <property type="term" value="C:host cell cytoplasm"/>
    <property type="evidence" value="ECO:0007669"/>
    <property type="project" value="UniProtKB-SubCell"/>
</dbReference>
<name>A0AA96PRJ9_9RHAB</name>
<evidence type="ECO:0000256" key="17">
    <source>
        <dbReference type="ARBA" id="ARBA00023200"/>
    </source>
</evidence>
<proteinExistence type="predicted"/>
<keyword evidence="16" id="KW-0506">mRNA capping</keyword>
<evidence type="ECO:0000256" key="27">
    <source>
        <dbReference type="SAM" id="MobiDB-lite"/>
    </source>
</evidence>
<dbReference type="PROSITE" id="PS51590">
    <property type="entry name" value="SAM_MT_MNV_L"/>
    <property type="match status" value="1"/>
</dbReference>
<evidence type="ECO:0000256" key="19">
    <source>
        <dbReference type="ARBA" id="ARBA00024494"/>
    </source>
</evidence>
<evidence type="ECO:0000256" key="20">
    <source>
        <dbReference type="ARBA" id="ARBA00024499"/>
    </source>
</evidence>
<evidence type="ECO:0000256" key="6">
    <source>
        <dbReference type="ARBA" id="ARBA00022603"/>
    </source>
</evidence>
<evidence type="ECO:0000256" key="4">
    <source>
        <dbReference type="ARBA" id="ARBA00012582"/>
    </source>
</evidence>
<dbReference type="EC" id="2.1.1.375" evidence="21"/>
<keyword evidence="13" id="KW-0067">ATP-binding</keyword>
<accession>A0AA96PRJ9</accession>
<evidence type="ECO:0000256" key="10">
    <source>
        <dbReference type="ARBA" id="ARBA00022695"/>
    </source>
</evidence>
<dbReference type="InterPro" id="IPR025786">
    <property type="entry name" value="Mononega_L_MeTrfase"/>
</dbReference>
<keyword evidence="8" id="KW-0808">Transferase</keyword>
<keyword evidence="14" id="KW-0946">Virion</keyword>
<dbReference type="Pfam" id="PF14318">
    <property type="entry name" value="Mononeg_mRNAcap"/>
    <property type="match status" value="1"/>
</dbReference>
<comment type="catalytic activity">
    <reaction evidence="20">
        <text>a 5'-end (5'-triphosphoguanosine)-(2'-O-methyladenylyl)-adenylyl-cytidylyl-adenosine in mRNA + S-adenosyl-L-methionine = a 5'-end (N(7)-methyl 5'-triphosphoguanosine)-(2'-O-methyladenylyl)-adenylyl-cytidylyl-adenosine in mRNA + S-adenosyl-L-homocysteine</text>
        <dbReference type="Rhea" id="RHEA:65440"/>
        <dbReference type="Rhea" id="RHEA-COMP:16798"/>
        <dbReference type="Rhea" id="RHEA-COMP:16801"/>
        <dbReference type="ChEBI" id="CHEBI:57856"/>
        <dbReference type="ChEBI" id="CHEBI:59789"/>
        <dbReference type="ChEBI" id="CHEBI:156482"/>
        <dbReference type="ChEBI" id="CHEBI:156483"/>
    </reaction>
</comment>
<evidence type="ECO:0000256" key="7">
    <source>
        <dbReference type="ARBA" id="ARBA00022664"/>
    </source>
</evidence>
<evidence type="ECO:0000256" key="8">
    <source>
        <dbReference type="ARBA" id="ARBA00022679"/>
    </source>
</evidence>
<evidence type="ECO:0000256" key="22">
    <source>
        <dbReference type="ARBA" id="ARBA00030436"/>
    </source>
</evidence>
<feature type="domain" description="Mononegavirus-type SAM-dependent 2'-O-MTase" evidence="29">
    <location>
        <begin position="1670"/>
        <end position="1858"/>
    </location>
</feature>
<protein>
    <recommendedName>
        <fullName evidence="23">Replicase</fullName>
        <ecNumber evidence="21">2.1.1.375</ecNumber>
        <ecNumber evidence="3">2.7.7.48</ecNumber>
        <ecNumber evidence="4">2.7.7.88</ecNumber>
    </recommendedName>
    <alternativeName>
        <fullName evidence="22">Transcriptase</fullName>
    </alternativeName>
</protein>
<evidence type="ECO:0000313" key="30">
    <source>
        <dbReference type="EMBL" id="WNV48264.1"/>
    </source>
</evidence>
<comment type="catalytic activity">
    <reaction evidence="24">
        <text>a 5'-end (5'-triphosphoguanosine)-adenylyl-adenylyl-cytidylyl-adenosine in mRNA + S-adenosyl-L-methionine = a 5'-end (5'-triphosphoguanosine)-(2'-O-methyladenylyl)-adenylyl-cytidylyl-adenosine in mRNA + S-adenosyl-L-homocysteine + H(+)</text>
        <dbReference type="Rhea" id="RHEA:65380"/>
        <dbReference type="Rhea" id="RHEA-COMP:16797"/>
        <dbReference type="Rhea" id="RHEA-COMP:16801"/>
        <dbReference type="ChEBI" id="CHEBI:15378"/>
        <dbReference type="ChEBI" id="CHEBI:57856"/>
        <dbReference type="ChEBI" id="CHEBI:59789"/>
        <dbReference type="ChEBI" id="CHEBI:156482"/>
        <dbReference type="ChEBI" id="CHEBI:156484"/>
    </reaction>
</comment>
<organism evidence="30">
    <name type="scientific">Cnidium virus 2</name>
    <dbReference type="NCBI Taxonomy" id="3057102"/>
    <lineage>
        <taxon>Viruses</taxon>
        <taxon>Riboviria</taxon>
        <taxon>Orthornavirae</taxon>
        <taxon>Negarnaviricota</taxon>
        <taxon>Haploviricotina</taxon>
        <taxon>Monjiviricetes</taxon>
        <taxon>Mononegavirales</taxon>
        <taxon>Rhabdoviridae</taxon>
        <taxon>Betarhabdovirinae</taxon>
        <taxon>Alphacytorhabdovirus</taxon>
        <taxon>Alphacytorhabdovirus cnidii</taxon>
    </lineage>
</organism>
<evidence type="ECO:0000256" key="13">
    <source>
        <dbReference type="ARBA" id="ARBA00022840"/>
    </source>
</evidence>
<dbReference type="GO" id="GO:0003968">
    <property type="term" value="F:RNA-directed RNA polymerase activity"/>
    <property type="evidence" value="ECO:0007669"/>
    <property type="project" value="UniProtKB-KW"/>
</dbReference>
<dbReference type="EMBL" id="OR475306">
    <property type="protein sequence ID" value="WNV48264.1"/>
    <property type="molecule type" value="Viral_cRNA"/>
</dbReference>
<keyword evidence="15" id="KW-0693">Viral RNA replication</keyword>
<dbReference type="Pfam" id="PF00946">
    <property type="entry name" value="Mononeg_RNA_pol"/>
    <property type="match status" value="1"/>
</dbReference>
<evidence type="ECO:0000256" key="5">
    <source>
        <dbReference type="ARBA" id="ARBA00022484"/>
    </source>
</evidence>
<evidence type="ECO:0000256" key="21">
    <source>
        <dbReference type="ARBA" id="ARBA00026099"/>
    </source>
</evidence>
<evidence type="ECO:0000256" key="1">
    <source>
        <dbReference type="ARBA" id="ARBA00004192"/>
    </source>
</evidence>
<evidence type="ECO:0000256" key="16">
    <source>
        <dbReference type="ARBA" id="ARBA00023042"/>
    </source>
</evidence>
<comment type="subcellular location">
    <subcellularLocation>
        <location evidence="1">Host cytoplasm</location>
    </subcellularLocation>
    <subcellularLocation>
        <location evidence="2">Virion</location>
    </subcellularLocation>
</comment>
<keyword evidence="18" id="KW-0511">Multifunctional enzyme</keyword>
<evidence type="ECO:0000256" key="26">
    <source>
        <dbReference type="ARBA" id="ARBA00048548"/>
    </source>
</evidence>
<evidence type="ECO:0000256" key="11">
    <source>
        <dbReference type="ARBA" id="ARBA00022741"/>
    </source>
</evidence>